<dbReference type="InterPro" id="IPR051677">
    <property type="entry name" value="AfsR-DnrI-RedD_regulator"/>
</dbReference>
<dbReference type="SMART" id="SM00862">
    <property type="entry name" value="Trans_reg_C"/>
    <property type="match status" value="1"/>
</dbReference>
<dbReference type="InterPro" id="IPR011990">
    <property type="entry name" value="TPR-like_helical_dom_sf"/>
</dbReference>
<evidence type="ECO:0000256" key="6">
    <source>
        <dbReference type="PROSITE-ProRule" id="PRU01091"/>
    </source>
</evidence>
<keyword evidence="2" id="KW-0902">Two-component regulatory system</keyword>
<dbReference type="SUPFAM" id="SSF46894">
    <property type="entry name" value="C-terminal effector domain of the bipartite response regulators"/>
    <property type="match status" value="1"/>
</dbReference>
<evidence type="ECO:0000256" key="1">
    <source>
        <dbReference type="ARBA" id="ARBA00005820"/>
    </source>
</evidence>
<dbReference type="PANTHER" id="PTHR35807">
    <property type="entry name" value="TRANSCRIPTIONAL REGULATOR REDD-RELATED"/>
    <property type="match status" value="1"/>
</dbReference>
<evidence type="ECO:0000256" key="5">
    <source>
        <dbReference type="ARBA" id="ARBA00023163"/>
    </source>
</evidence>
<feature type="DNA-binding region" description="OmpR/PhoB-type" evidence="6">
    <location>
        <begin position="10"/>
        <end position="115"/>
    </location>
</feature>
<dbReference type="InterPro" id="IPR005158">
    <property type="entry name" value="BTAD"/>
</dbReference>
<dbReference type="CDD" id="cd15831">
    <property type="entry name" value="BTAD"/>
    <property type="match status" value="1"/>
</dbReference>
<dbReference type="PANTHER" id="PTHR35807:SF1">
    <property type="entry name" value="TRANSCRIPTIONAL REGULATOR REDD"/>
    <property type="match status" value="1"/>
</dbReference>
<evidence type="ECO:0000256" key="4">
    <source>
        <dbReference type="ARBA" id="ARBA00023125"/>
    </source>
</evidence>
<dbReference type="InterPro" id="IPR036388">
    <property type="entry name" value="WH-like_DNA-bd_sf"/>
</dbReference>
<comment type="caution">
    <text evidence="8">The sequence shown here is derived from an EMBL/GenBank/DDBJ whole genome shotgun (WGS) entry which is preliminary data.</text>
</comment>
<keyword evidence="3" id="KW-0805">Transcription regulation</keyword>
<evidence type="ECO:0000256" key="2">
    <source>
        <dbReference type="ARBA" id="ARBA00023012"/>
    </source>
</evidence>
<dbReference type="Proteomes" id="UP000660554">
    <property type="component" value="Unassembled WGS sequence"/>
</dbReference>
<evidence type="ECO:0000313" key="9">
    <source>
        <dbReference type="Proteomes" id="UP000660554"/>
    </source>
</evidence>
<protein>
    <recommendedName>
        <fullName evidence="7">OmpR/PhoB-type domain-containing protein</fullName>
    </recommendedName>
</protein>
<dbReference type="Gene3D" id="1.25.40.10">
    <property type="entry name" value="Tetratricopeptide repeat domain"/>
    <property type="match status" value="1"/>
</dbReference>
<feature type="domain" description="OmpR/PhoB-type" evidence="7">
    <location>
        <begin position="10"/>
        <end position="115"/>
    </location>
</feature>
<comment type="similarity">
    <text evidence="1">Belongs to the AfsR/DnrI/RedD regulatory family.</text>
</comment>
<dbReference type="InterPro" id="IPR001867">
    <property type="entry name" value="OmpR/PhoB-type_DNA-bd"/>
</dbReference>
<dbReference type="EMBL" id="BNDV01000016">
    <property type="protein sequence ID" value="GHI16966.1"/>
    <property type="molecule type" value="Genomic_DNA"/>
</dbReference>
<sequence>MLLRERGFYGNDRGTSHLRFRLLGPLQVNRGEKTLELGPPKQRALLAVLLLRPGLETGVDQLIESLWGEDYPAYAKNLIQKSVSGLRGLLTALDGDGSGSGVTLEWSGGGYRMDVGASEVDLYTYEQLAAAGIAAARKGEIMQAVKLLEEARTMSTGPLVEGLEGPMLDRERLYRQERFLADMEVRAELELELGRHRNAVPYLHYAVHKYPLRERFLWLLMLALYRSDRGNEALSTYAVQRARVVEELGVEPGPALRALHARLLLQDPQLMVMSALRQDSGAAEDEVAAPITIPPLARRGPFD</sequence>
<dbReference type="Gene3D" id="1.10.10.10">
    <property type="entry name" value="Winged helix-like DNA-binding domain superfamily/Winged helix DNA-binding domain"/>
    <property type="match status" value="1"/>
</dbReference>
<reference evidence="9" key="1">
    <citation type="submission" date="2020-09" db="EMBL/GenBank/DDBJ databases">
        <title>Whole genome shotgun sequence of Streptomyces cinnamonensis NBRC 15873.</title>
        <authorList>
            <person name="Komaki H."/>
            <person name="Tamura T."/>
        </authorList>
    </citation>
    <scope>NUCLEOTIDE SEQUENCE [LARGE SCALE GENOMIC DNA]</scope>
    <source>
        <strain evidence="9">NBRC 15873</strain>
    </source>
</reference>
<gene>
    <name evidence="8" type="ORF">Scinn_64290</name>
</gene>
<evidence type="ECO:0000256" key="3">
    <source>
        <dbReference type="ARBA" id="ARBA00023015"/>
    </source>
</evidence>
<dbReference type="PROSITE" id="PS51755">
    <property type="entry name" value="OMPR_PHOB"/>
    <property type="match status" value="1"/>
</dbReference>
<dbReference type="RefSeq" id="WP_051734500.1">
    <property type="nucleotide sequence ID" value="NZ_BMRU01000027.1"/>
</dbReference>
<dbReference type="Pfam" id="PF03704">
    <property type="entry name" value="BTAD"/>
    <property type="match status" value="1"/>
</dbReference>
<organism evidence="8 9">
    <name type="scientific">Streptomyces virginiae</name>
    <name type="common">Streptomyces cinnamonensis</name>
    <dbReference type="NCBI Taxonomy" id="1961"/>
    <lineage>
        <taxon>Bacteria</taxon>
        <taxon>Bacillati</taxon>
        <taxon>Actinomycetota</taxon>
        <taxon>Actinomycetes</taxon>
        <taxon>Kitasatosporales</taxon>
        <taxon>Streptomycetaceae</taxon>
        <taxon>Streptomyces</taxon>
    </lineage>
</organism>
<keyword evidence="4 6" id="KW-0238">DNA-binding</keyword>
<dbReference type="InterPro" id="IPR016032">
    <property type="entry name" value="Sig_transdc_resp-reg_C-effctor"/>
</dbReference>
<dbReference type="SUPFAM" id="SSF48452">
    <property type="entry name" value="TPR-like"/>
    <property type="match status" value="1"/>
</dbReference>
<accession>A0ABQ3NW08</accession>
<keyword evidence="5" id="KW-0804">Transcription</keyword>
<dbReference type="SMART" id="SM01043">
    <property type="entry name" value="BTAD"/>
    <property type="match status" value="1"/>
</dbReference>
<evidence type="ECO:0000259" key="7">
    <source>
        <dbReference type="PROSITE" id="PS51755"/>
    </source>
</evidence>
<keyword evidence="9" id="KW-1185">Reference proteome</keyword>
<evidence type="ECO:0000313" key="8">
    <source>
        <dbReference type="EMBL" id="GHI16966.1"/>
    </source>
</evidence>
<name>A0ABQ3NW08_STRVG</name>
<proteinExistence type="inferred from homology"/>
<dbReference type="GeneID" id="86955088"/>